<dbReference type="Proteomes" id="UP000664521">
    <property type="component" value="Unassembled WGS sequence"/>
</dbReference>
<feature type="domain" description="Aminoglycoside phosphotransferase" evidence="1">
    <location>
        <begin position="54"/>
        <end position="313"/>
    </location>
</feature>
<dbReference type="Pfam" id="PF01636">
    <property type="entry name" value="APH"/>
    <property type="match status" value="1"/>
</dbReference>
<organism evidence="2 3">
    <name type="scientific">Heterodermia speciosa</name>
    <dbReference type="NCBI Taxonomy" id="116794"/>
    <lineage>
        <taxon>Eukaryota</taxon>
        <taxon>Fungi</taxon>
        <taxon>Dikarya</taxon>
        <taxon>Ascomycota</taxon>
        <taxon>Pezizomycotina</taxon>
        <taxon>Lecanoromycetes</taxon>
        <taxon>OSLEUM clade</taxon>
        <taxon>Lecanoromycetidae</taxon>
        <taxon>Caliciales</taxon>
        <taxon>Physciaceae</taxon>
        <taxon>Heterodermia</taxon>
    </lineage>
</organism>
<dbReference type="PANTHER" id="PTHR21310">
    <property type="entry name" value="AMINOGLYCOSIDE PHOSPHOTRANSFERASE-RELATED-RELATED"/>
    <property type="match status" value="1"/>
</dbReference>
<dbReference type="InterPro" id="IPR011009">
    <property type="entry name" value="Kinase-like_dom_sf"/>
</dbReference>
<dbReference type="PANTHER" id="PTHR21310:SF13">
    <property type="entry name" value="AMINOGLYCOSIDE PHOSPHOTRANSFERASE DOMAIN-CONTAINING PROTEIN"/>
    <property type="match status" value="1"/>
</dbReference>
<reference evidence="2" key="1">
    <citation type="submission" date="2021-03" db="EMBL/GenBank/DDBJ databases">
        <authorList>
            <person name="Tagirdzhanova G."/>
        </authorList>
    </citation>
    <scope>NUCLEOTIDE SEQUENCE</scope>
</reference>
<dbReference type="Gene3D" id="3.90.1200.10">
    <property type="match status" value="1"/>
</dbReference>
<dbReference type="InterPro" id="IPR051678">
    <property type="entry name" value="AGP_Transferase"/>
</dbReference>
<dbReference type="InterPro" id="IPR002575">
    <property type="entry name" value="Aminoglycoside_PTrfase"/>
</dbReference>
<comment type="caution">
    <text evidence="2">The sequence shown here is derived from an EMBL/GenBank/DDBJ whole genome shotgun (WGS) entry which is preliminary data.</text>
</comment>
<dbReference type="EMBL" id="CAJPDS010000019">
    <property type="protein sequence ID" value="CAF9916958.1"/>
    <property type="molecule type" value="Genomic_DNA"/>
</dbReference>
<dbReference type="OrthoDB" id="2968323at2759"/>
<evidence type="ECO:0000259" key="1">
    <source>
        <dbReference type="Pfam" id="PF01636"/>
    </source>
</evidence>
<name>A0A8H3IFR8_9LECA</name>
<proteinExistence type="predicted"/>
<keyword evidence="3" id="KW-1185">Reference proteome</keyword>
<dbReference type="AlphaFoldDB" id="A0A8H3IFR8"/>
<sequence>MIDQRGLIWEPGLWGSTPKWTIEPSLKAVAEAVYHHLELSSADIADSSIEVFNQGGFNKLYSITCPRGVYIARVTLPVDPVYKTASEVATLHMISRYTSIPVPTVYGYDLSRANPIGFEWMLMNHMPGITLDKAWPGMSWSAKYRLIHRMTDVLSQLFHRTKSNGIGNIYHFADSRVLEASRMLVNEMSPAYLLGQVVSMGFFWDKHIVQDIPRGPFLTSQQWLRSRLLLTQSDANAVLANSCDEDELEDAEVTRDLVSRLTECIPRYFPSEVQDGGSLVCCMHHDDLSWHNILVDQKNGSLVGIVDWECVQFVPIWKACRIPDFLQSPPRSEEPKYSSYQHNDDGTPGEGYIRHQREYESTVLRTVFLERMAQVDPSWIKLYEASGEKLDLCFCVESCDNSLCFEIIRKWLDNQAAGGEYYSLLNEAMQ</sequence>
<accession>A0A8H3IFR8</accession>
<evidence type="ECO:0000313" key="2">
    <source>
        <dbReference type="EMBL" id="CAF9916958.1"/>
    </source>
</evidence>
<dbReference type="SUPFAM" id="SSF56112">
    <property type="entry name" value="Protein kinase-like (PK-like)"/>
    <property type="match status" value="1"/>
</dbReference>
<evidence type="ECO:0000313" key="3">
    <source>
        <dbReference type="Proteomes" id="UP000664521"/>
    </source>
</evidence>
<gene>
    <name evidence="2" type="ORF">HETSPECPRED_003058</name>
</gene>
<protein>
    <recommendedName>
        <fullName evidence="1">Aminoglycoside phosphotransferase domain-containing protein</fullName>
    </recommendedName>
</protein>